<feature type="chain" id="PRO_5046414008" description="UrcA family protein" evidence="1">
    <location>
        <begin position="18"/>
        <end position="89"/>
    </location>
</feature>
<feature type="signal peptide" evidence="1">
    <location>
        <begin position="1"/>
        <end position="17"/>
    </location>
</feature>
<dbReference type="Proteomes" id="UP000185622">
    <property type="component" value="Chromosome"/>
</dbReference>
<keyword evidence="1" id="KW-0732">Signal</keyword>
<keyword evidence="3" id="KW-1185">Reference proteome</keyword>
<dbReference type="RefSeq" id="WP_075774518.1">
    <property type="nucleotide sequence ID" value="NZ_CP019437.1"/>
</dbReference>
<organism evidence="2 3">
    <name type="scientific">Thioclava nitratireducens</name>
    <dbReference type="NCBI Taxonomy" id="1915078"/>
    <lineage>
        <taxon>Bacteria</taxon>
        <taxon>Pseudomonadati</taxon>
        <taxon>Pseudomonadota</taxon>
        <taxon>Alphaproteobacteria</taxon>
        <taxon>Rhodobacterales</taxon>
        <taxon>Paracoccaceae</taxon>
        <taxon>Thioclava</taxon>
    </lineage>
</organism>
<reference evidence="2 3" key="1">
    <citation type="submission" date="2017-01" db="EMBL/GenBank/DDBJ databases">
        <title>The complete genome sequence of a sulfur-oxidizing marine bacterium Thioclava sp. 25B10_4T.</title>
        <authorList>
            <person name="Liu Y."/>
            <person name="Lai Q."/>
            <person name="Shao Z."/>
        </authorList>
    </citation>
    <scope>NUCLEOTIDE SEQUENCE [LARGE SCALE GENOMIC DNA]</scope>
    <source>
        <strain evidence="2 3">25B10_4</strain>
    </source>
</reference>
<proteinExistence type="predicted"/>
<sequence length="89" mass="9078">MAFAALVVTGVASSSFAGDLRETTPSSMPGQTGRSLYDPVAHALAIGLTPAMADSRVDRAIKAVETCPLVFDTRNPIPGCWGGTVALGS</sequence>
<evidence type="ECO:0000313" key="3">
    <source>
        <dbReference type="Proteomes" id="UP000185622"/>
    </source>
</evidence>
<name>A0ABM6IGF6_9RHOB</name>
<gene>
    <name evidence="2" type="ORF">BMG03_08505</name>
</gene>
<dbReference type="EMBL" id="CP019437">
    <property type="protein sequence ID" value="AQS47840.1"/>
    <property type="molecule type" value="Genomic_DNA"/>
</dbReference>
<evidence type="ECO:0000313" key="2">
    <source>
        <dbReference type="EMBL" id="AQS47840.1"/>
    </source>
</evidence>
<protein>
    <recommendedName>
        <fullName evidence="4">UrcA family protein</fullName>
    </recommendedName>
</protein>
<evidence type="ECO:0000256" key="1">
    <source>
        <dbReference type="SAM" id="SignalP"/>
    </source>
</evidence>
<evidence type="ECO:0008006" key="4">
    <source>
        <dbReference type="Google" id="ProtNLM"/>
    </source>
</evidence>
<accession>A0ABM6IGF6</accession>